<sequence>MRLHLDATLKSYSADDFRIRHGIQCKGDTSPPLLGGAACQAASQPHISNRHQPPLDSQPCYNIRHAATHFQQLSRCWRFPMIVRGASALQRSYVAFLPKILHTQYISKS</sequence>
<protein>
    <submittedName>
        <fullName evidence="1">Uncharacterized protein</fullName>
    </submittedName>
</protein>
<dbReference type="EMBL" id="JALJOV010000213">
    <property type="protein sequence ID" value="KAK9865842.1"/>
    <property type="molecule type" value="Genomic_DNA"/>
</dbReference>
<proteinExistence type="predicted"/>
<dbReference type="AlphaFoldDB" id="A0AAW1T7S6"/>
<organism evidence="1 2">
    <name type="scientific">Apatococcus fuscideae</name>
    <dbReference type="NCBI Taxonomy" id="2026836"/>
    <lineage>
        <taxon>Eukaryota</taxon>
        <taxon>Viridiplantae</taxon>
        <taxon>Chlorophyta</taxon>
        <taxon>core chlorophytes</taxon>
        <taxon>Trebouxiophyceae</taxon>
        <taxon>Chlorellales</taxon>
        <taxon>Chlorellaceae</taxon>
        <taxon>Apatococcus</taxon>
    </lineage>
</organism>
<comment type="caution">
    <text evidence="1">The sequence shown here is derived from an EMBL/GenBank/DDBJ whole genome shotgun (WGS) entry which is preliminary data.</text>
</comment>
<evidence type="ECO:0000313" key="2">
    <source>
        <dbReference type="Proteomes" id="UP001485043"/>
    </source>
</evidence>
<dbReference type="Proteomes" id="UP001485043">
    <property type="component" value="Unassembled WGS sequence"/>
</dbReference>
<gene>
    <name evidence="1" type="ORF">WJX84_010868</name>
</gene>
<reference evidence="1 2" key="1">
    <citation type="journal article" date="2024" name="Nat. Commun.">
        <title>Phylogenomics reveals the evolutionary origins of lichenization in chlorophyte algae.</title>
        <authorList>
            <person name="Puginier C."/>
            <person name="Libourel C."/>
            <person name="Otte J."/>
            <person name="Skaloud P."/>
            <person name="Haon M."/>
            <person name="Grisel S."/>
            <person name="Petersen M."/>
            <person name="Berrin J.G."/>
            <person name="Delaux P.M."/>
            <person name="Dal Grande F."/>
            <person name="Keller J."/>
        </authorList>
    </citation>
    <scope>NUCLEOTIDE SEQUENCE [LARGE SCALE GENOMIC DNA]</scope>
    <source>
        <strain evidence="1 2">SAG 2523</strain>
    </source>
</reference>
<keyword evidence="2" id="KW-1185">Reference proteome</keyword>
<name>A0AAW1T7S6_9CHLO</name>
<accession>A0AAW1T7S6</accession>
<evidence type="ECO:0000313" key="1">
    <source>
        <dbReference type="EMBL" id="KAK9865842.1"/>
    </source>
</evidence>